<feature type="transmembrane region" description="Helical" evidence="9">
    <location>
        <begin position="99"/>
        <end position="122"/>
    </location>
</feature>
<feature type="domain" description="Tripartite ATP-independent periplasmic transporters DctQ component" evidence="10">
    <location>
        <begin position="36"/>
        <end position="163"/>
    </location>
</feature>
<sequence length="178" mass="19434">MNAPRSVPGPLSRAEASLDRLLDLMAMLSGAVLFLMMFLVVANTLTRKLFNWPITGAFEITETMLTLAIFLALAYTQKVGSHISVDVLNRHFSGALKRILEFSAPVLGAVCFGWATYASGLYALDSYAMAEQEWGSITYPIWPVKMLICFGLGALTLRYLLEIGIIAHGERAGAEDGQ</sequence>
<evidence type="ECO:0000256" key="5">
    <source>
        <dbReference type="ARBA" id="ARBA00022692"/>
    </source>
</evidence>
<accession>A0A9J7AUU2</accession>
<evidence type="ECO:0000313" key="11">
    <source>
        <dbReference type="EMBL" id="UUX50886.1"/>
    </source>
</evidence>
<dbReference type="InterPro" id="IPR055348">
    <property type="entry name" value="DctQ"/>
</dbReference>
<dbReference type="AlphaFoldDB" id="A0A9J7AUU2"/>
<gene>
    <name evidence="11" type="ORF">NUH88_04110</name>
</gene>
<proteinExistence type="inferred from homology"/>
<evidence type="ECO:0000256" key="6">
    <source>
        <dbReference type="ARBA" id="ARBA00022989"/>
    </source>
</evidence>
<evidence type="ECO:0000256" key="7">
    <source>
        <dbReference type="ARBA" id="ARBA00023136"/>
    </source>
</evidence>
<evidence type="ECO:0000256" key="4">
    <source>
        <dbReference type="ARBA" id="ARBA00022519"/>
    </source>
</evidence>
<comment type="subunit">
    <text evidence="9">The complex comprises the extracytoplasmic solute receptor protein and the two transmembrane proteins.</text>
</comment>
<dbReference type="RefSeq" id="WP_257770134.1">
    <property type="nucleotide sequence ID" value="NZ_CP102480.1"/>
</dbReference>
<dbReference type="PANTHER" id="PTHR35011">
    <property type="entry name" value="2,3-DIKETO-L-GULONATE TRAP TRANSPORTER SMALL PERMEASE PROTEIN YIAM"/>
    <property type="match status" value="1"/>
</dbReference>
<comment type="subcellular location">
    <subcellularLocation>
        <location evidence="1 9">Cell inner membrane</location>
        <topology evidence="1 9">Multi-pass membrane protein</topology>
    </subcellularLocation>
</comment>
<evidence type="ECO:0000256" key="2">
    <source>
        <dbReference type="ARBA" id="ARBA00022448"/>
    </source>
</evidence>
<dbReference type="Pfam" id="PF04290">
    <property type="entry name" value="DctQ"/>
    <property type="match status" value="1"/>
</dbReference>
<feature type="transmembrane region" description="Helical" evidence="9">
    <location>
        <begin position="54"/>
        <end position="75"/>
    </location>
</feature>
<evidence type="ECO:0000256" key="8">
    <source>
        <dbReference type="ARBA" id="ARBA00038436"/>
    </source>
</evidence>
<dbReference type="PANTHER" id="PTHR35011:SF10">
    <property type="entry name" value="TRAP TRANSPORTER SMALL PERMEASE PROTEIN"/>
    <property type="match status" value="1"/>
</dbReference>
<dbReference type="GO" id="GO:0015740">
    <property type="term" value="P:C4-dicarboxylate transport"/>
    <property type="evidence" value="ECO:0007669"/>
    <property type="project" value="TreeGrafter"/>
</dbReference>
<organism evidence="11 12">
    <name type="scientific">Nisaea acidiphila</name>
    <dbReference type="NCBI Taxonomy" id="1862145"/>
    <lineage>
        <taxon>Bacteria</taxon>
        <taxon>Pseudomonadati</taxon>
        <taxon>Pseudomonadota</taxon>
        <taxon>Alphaproteobacteria</taxon>
        <taxon>Rhodospirillales</taxon>
        <taxon>Thalassobaculaceae</taxon>
        <taxon>Nisaea</taxon>
    </lineage>
</organism>
<keyword evidence="5 9" id="KW-0812">Transmembrane</keyword>
<dbReference type="GO" id="GO:0005886">
    <property type="term" value="C:plasma membrane"/>
    <property type="evidence" value="ECO:0007669"/>
    <property type="project" value="UniProtKB-SubCell"/>
</dbReference>
<keyword evidence="2 9" id="KW-0813">Transport</keyword>
<reference evidence="11" key="1">
    <citation type="submission" date="2022-08" db="EMBL/GenBank/DDBJ databases">
        <title>Nisaea acidiphila sp. nov., isolated from a marine algal debris and emended description of the genus Nisaea Urios et al. 2008.</title>
        <authorList>
            <person name="Kwon K."/>
        </authorList>
    </citation>
    <scope>NUCLEOTIDE SEQUENCE</scope>
    <source>
        <strain evidence="11">MEBiC11861</strain>
    </source>
</reference>
<evidence type="ECO:0000256" key="9">
    <source>
        <dbReference type="RuleBase" id="RU369079"/>
    </source>
</evidence>
<protein>
    <recommendedName>
        <fullName evidence="9">TRAP transporter small permease protein</fullName>
    </recommendedName>
</protein>
<dbReference type="Proteomes" id="UP001060336">
    <property type="component" value="Chromosome"/>
</dbReference>
<keyword evidence="6 9" id="KW-1133">Transmembrane helix</keyword>
<dbReference type="EMBL" id="CP102480">
    <property type="protein sequence ID" value="UUX50886.1"/>
    <property type="molecule type" value="Genomic_DNA"/>
</dbReference>
<keyword evidence="3" id="KW-1003">Cell membrane</keyword>
<name>A0A9J7AUU2_9PROT</name>
<keyword evidence="12" id="KW-1185">Reference proteome</keyword>
<dbReference type="InterPro" id="IPR007387">
    <property type="entry name" value="TRAP_DctQ"/>
</dbReference>
<evidence type="ECO:0000256" key="1">
    <source>
        <dbReference type="ARBA" id="ARBA00004429"/>
    </source>
</evidence>
<comment type="similarity">
    <text evidence="8 9">Belongs to the TRAP transporter small permease family.</text>
</comment>
<keyword evidence="7 9" id="KW-0472">Membrane</keyword>
<keyword evidence="4 9" id="KW-0997">Cell inner membrane</keyword>
<feature type="transmembrane region" description="Helical" evidence="9">
    <location>
        <begin position="142"/>
        <end position="161"/>
    </location>
</feature>
<feature type="transmembrane region" description="Helical" evidence="9">
    <location>
        <begin position="21"/>
        <end position="42"/>
    </location>
</feature>
<dbReference type="GO" id="GO:0022857">
    <property type="term" value="F:transmembrane transporter activity"/>
    <property type="evidence" value="ECO:0007669"/>
    <property type="project" value="UniProtKB-UniRule"/>
</dbReference>
<evidence type="ECO:0000256" key="3">
    <source>
        <dbReference type="ARBA" id="ARBA00022475"/>
    </source>
</evidence>
<evidence type="ECO:0000313" key="12">
    <source>
        <dbReference type="Proteomes" id="UP001060336"/>
    </source>
</evidence>
<evidence type="ECO:0000259" key="10">
    <source>
        <dbReference type="Pfam" id="PF04290"/>
    </source>
</evidence>
<comment type="function">
    <text evidence="9">Part of the tripartite ATP-independent periplasmic (TRAP) transport system.</text>
</comment>
<dbReference type="KEGG" id="naci:NUH88_04110"/>